<evidence type="ECO:0000313" key="3">
    <source>
        <dbReference type="Proteomes" id="UP001056383"/>
    </source>
</evidence>
<gene>
    <name evidence="2" type="ORF">MW084_08590</name>
</gene>
<dbReference type="InterPro" id="IPR046210">
    <property type="entry name" value="DUF6243"/>
</dbReference>
<feature type="region of interest" description="Disordered" evidence="1">
    <location>
        <begin position="1"/>
        <end position="59"/>
    </location>
</feature>
<keyword evidence="3" id="KW-1185">Reference proteome</keyword>
<dbReference type="Pfam" id="PF19756">
    <property type="entry name" value="DUF6243"/>
    <property type="match status" value="1"/>
</dbReference>
<dbReference type="RefSeq" id="WP_010468545.1">
    <property type="nucleotide sequence ID" value="NZ_CP095474.1"/>
</dbReference>
<evidence type="ECO:0000256" key="1">
    <source>
        <dbReference type="SAM" id="MobiDB-lite"/>
    </source>
</evidence>
<dbReference type="EMBL" id="CP095474">
    <property type="protein sequence ID" value="URN15997.1"/>
    <property type="molecule type" value="Genomic_DNA"/>
</dbReference>
<accession>A0ABY4TBB1</accession>
<protein>
    <submittedName>
        <fullName evidence="2">DUF6243 family protein</fullName>
    </submittedName>
</protein>
<evidence type="ECO:0000313" key="2">
    <source>
        <dbReference type="EMBL" id="URN15997.1"/>
    </source>
</evidence>
<dbReference type="Proteomes" id="UP001056383">
    <property type="component" value="Chromosome"/>
</dbReference>
<reference evidence="2" key="1">
    <citation type="submission" date="2022-04" db="EMBL/GenBank/DDBJ databases">
        <title>Systematic whole-genome sequencing reveals an unexpected diversity among actinomycetoma pathogens and provides insights into their antibacterial susceptibilities.</title>
        <authorList>
            <person name="Watson A.K."/>
            <person name="Kepplinger B."/>
            <person name="Bakhiet S.M."/>
            <person name="Mhmoud N.A."/>
            <person name="Chapman J."/>
            <person name="Allenby N."/>
            <person name="Mickiewicz K."/>
            <person name="Goodfellow M."/>
            <person name="Fahal A.H."/>
            <person name="Errington J."/>
        </authorList>
    </citation>
    <scope>NUCLEOTIDE SEQUENCE</scope>
    <source>
        <strain evidence="2">SD 504</strain>
    </source>
</reference>
<feature type="compositionally biased region" description="Basic and acidic residues" evidence="1">
    <location>
        <begin position="32"/>
        <end position="59"/>
    </location>
</feature>
<name>A0ABY4TBB1_9ACTN</name>
<organism evidence="2 3">
    <name type="scientific">Streptomyces sudanensis</name>
    <dbReference type="NCBI Taxonomy" id="436397"/>
    <lineage>
        <taxon>Bacteria</taxon>
        <taxon>Bacillati</taxon>
        <taxon>Actinomycetota</taxon>
        <taxon>Actinomycetes</taxon>
        <taxon>Kitasatosporales</taxon>
        <taxon>Streptomycetaceae</taxon>
        <taxon>Streptomyces</taxon>
    </lineage>
</organism>
<sequence>MAKSRNNLLGVGGQRRKPSRPEQQGAASRGGRTKEAAEAKADLLRRMRERTRVQERGED</sequence>
<proteinExistence type="predicted"/>